<dbReference type="Proteomes" id="UP000000844">
    <property type="component" value="Chromosome"/>
</dbReference>
<keyword evidence="2" id="KW-1133">Transmembrane helix</keyword>
<evidence type="ECO:0000259" key="3">
    <source>
        <dbReference type="Pfam" id="PF26526"/>
    </source>
</evidence>
<keyword evidence="2" id="KW-0812">Transmembrane</keyword>
<keyword evidence="2" id="KW-0472">Membrane</keyword>
<reference evidence="4 5" key="1">
    <citation type="journal article" date="2009" name="Stand. Genomic Sci.">
        <title>Complete genome sequence of Stackebrandtia nassauensis type strain (LLR-40K-21).</title>
        <authorList>
            <person name="Munk C."/>
            <person name="Lapidus A."/>
            <person name="Copeland A."/>
            <person name="Jando M."/>
            <person name="Mayilraj S."/>
            <person name="Glavina Del Rio T."/>
            <person name="Nolan M."/>
            <person name="Chen F."/>
            <person name="Lucas S."/>
            <person name="Tice H."/>
            <person name="Cheng J.F."/>
            <person name="Han C."/>
            <person name="Detter J.C."/>
            <person name="Bruce D."/>
            <person name="Goodwin L."/>
            <person name="Chain P."/>
            <person name="Pitluck S."/>
            <person name="Goker M."/>
            <person name="Ovchinikova G."/>
            <person name="Pati A."/>
            <person name="Ivanova N."/>
            <person name="Mavromatis K."/>
            <person name="Chen A."/>
            <person name="Palaniappan K."/>
            <person name="Land M."/>
            <person name="Hauser L."/>
            <person name="Chang Y.J."/>
            <person name="Jeffries C.D."/>
            <person name="Bristow J."/>
            <person name="Eisen J.A."/>
            <person name="Markowitz V."/>
            <person name="Hugenholtz P."/>
            <person name="Kyrpides N.C."/>
            <person name="Klenk H.P."/>
        </authorList>
    </citation>
    <scope>NUCLEOTIDE SEQUENCE [LARGE SCALE GENOMIC DNA]</scope>
    <source>
        <strain evidence="5">DSM 44728 / CIP 108903 / NRRL B-16338 / NBRC 102104 / LLR-40K-21</strain>
    </source>
</reference>
<dbReference type="EMBL" id="CP001778">
    <property type="protein sequence ID" value="ADD45064.1"/>
    <property type="molecule type" value="Genomic_DNA"/>
</dbReference>
<keyword evidence="5" id="KW-1185">Reference proteome</keyword>
<evidence type="ECO:0000256" key="1">
    <source>
        <dbReference type="SAM" id="MobiDB-lite"/>
    </source>
</evidence>
<dbReference type="eggNOG" id="ENOG5032ADP">
    <property type="taxonomic scope" value="Bacteria"/>
</dbReference>
<dbReference type="Pfam" id="PF26526">
    <property type="entry name" value="DUF8175"/>
    <property type="match status" value="1"/>
</dbReference>
<evidence type="ECO:0000256" key="2">
    <source>
        <dbReference type="SAM" id="Phobius"/>
    </source>
</evidence>
<proteinExistence type="predicted"/>
<protein>
    <recommendedName>
        <fullName evidence="3">DUF8175 domain-containing protein</fullName>
    </recommendedName>
</protein>
<dbReference type="KEGG" id="sna:Snas_5432"/>
<dbReference type="RefSeq" id="WP_013020635.1">
    <property type="nucleotide sequence ID" value="NC_013947.1"/>
</dbReference>
<feature type="region of interest" description="Disordered" evidence="1">
    <location>
        <begin position="41"/>
        <end position="65"/>
    </location>
</feature>
<evidence type="ECO:0000313" key="5">
    <source>
        <dbReference type="Proteomes" id="UP000000844"/>
    </source>
</evidence>
<sequence>MSQSEFFAKPPRRGRIVVAVITGLVLVAAGITVGVIVTGDDSSQTETASPGSSASPSASTDGAESSLPIVAGEDTEAGVGVGYPHSKVGAVSAAVEFTSQVLSTLDPDRAVEVAEVANDPDNGFDPADAANTVTAMREQMGLPPTGDVPEGASIVTAPVAYQLRDETTDSMVVLLLCYVTKDTGSGEPQEDVGVFTMPMAWNGDDWKLVRSDDDTDYTDLNTTPGSDEARAKGWIGVTR</sequence>
<feature type="transmembrane region" description="Helical" evidence="2">
    <location>
        <begin position="16"/>
        <end position="37"/>
    </location>
</feature>
<dbReference type="AlphaFoldDB" id="D3PVU3"/>
<name>D3PVU3_STANL</name>
<accession>D3PVU3</accession>
<dbReference type="STRING" id="446470.Snas_5432"/>
<feature type="compositionally biased region" description="Low complexity" evidence="1">
    <location>
        <begin position="47"/>
        <end position="63"/>
    </location>
</feature>
<dbReference type="HOGENOM" id="CLU_1132000_0_0_11"/>
<organism evidence="4 5">
    <name type="scientific">Stackebrandtia nassauensis (strain DSM 44728 / CIP 108903 / NRRL B-16338 / NBRC 102104 / LLR-40K-21)</name>
    <dbReference type="NCBI Taxonomy" id="446470"/>
    <lineage>
        <taxon>Bacteria</taxon>
        <taxon>Bacillati</taxon>
        <taxon>Actinomycetota</taxon>
        <taxon>Actinomycetes</taxon>
        <taxon>Glycomycetales</taxon>
        <taxon>Glycomycetaceae</taxon>
        <taxon>Stackebrandtia</taxon>
    </lineage>
</organism>
<dbReference type="OrthoDB" id="3391176at2"/>
<gene>
    <name evidence="4" type="ordered locus">Snas_5432</name>
</gene>
<dbReference type="InterPro" id="IPR058488">
    <property type="entry name" value="DUF8175"/>
</dbReference>
<feature type="domain" description="DUF8175" evidence="3">
    <location>
        <begin position="74"/>
        <end position="222"/>
    </location>
</feature>
<evidence type="ECO:0000313" key="4">
    <source>
        <dbReference type="EMBL" id="ADD45064.1"/>
    </source>
</evidence>